<evidence type="ECO:0000256" key="2">
    <source>
        <dbReference type="ARBA" id="ARBA00012415"/>
    </source>
</evidence>
<dbReference type="Pfam" id="PF00483">
    <property type="entry name" value="NTP_transferase"/>
    <property type="match status" value="1"/>
</dbReference>
<proteinExistence type="inferred from homology"/>
<comment type="catalytic activity">
    <reaction evidence="6 7">
        <text>alpha-D-glucose 1-phosphate + UTP + H(+) = UDP-alpha-D-glucose + diphosphate</text>
        <dbReference type="Rhea" id="RHEA:19889"/>
        <dbReference type="ChEBI" id="CHEBI:15378"/>
        <dbReference type="ChEBI" id="CHEBI:33019"/>
        <dbReference type="ChEBI" id="CHEBI:46398"/>
        <dbReference type="ChEBI" id="CHEBI:58601"/>
        <dbReference type="ChEBI" id="CHEBI:58885"/>
        <dbReference type="EC" id="2.7.7.9"/>
    </reaction>
</comment>
<dbReference type="EMBL" id="WNJL01000023">
    <property type="protein sequence ID" value="NDU42123.1"/>
    <property type="molecule type" value="Genomic_DNA"/>
</dbReference>
<evidence type="ECO:0000256" key="5">
    <source>
        <dbReference type="ARBA" id="ARBA00022695"/>
    </source>
</evidence>
<name>A0A845U5G8_9PROT</name>
<dbReference type="Gene3D" id="3.90.550.10">
    <property type="entry name" value="Spore Coat Polysaccharide Biosynthesis Protein SpsA, Chain A"/>
    <property type="match status" value="1"/>
</dbReference>
<dbReference type="InterPro" id="IPR005835">
    <property type="entry name" value="NTP_transferase_dom"/>
</dbReference>
<evidence type="ECO:0000313" key="9">
    <source>
        <dbReference type="EMBL" id="NDU42123.1"/>
    </source>
</evidence>
<dbReference type="RefSeq" id="WP_163097353.1">
    <property type="nucleotide sequence ID" value="NZ_CP127523.1"/>
</dbReference>
<evidence type="ECO:0000259" key="8">
    <source>
        <dbReference type="Pfam" id="PF00483"/>
    </source>
</evidence>
<dbReference type="CDD" id="cd02541">
    <property type="entry name" value="UGPase_prokaryotic"/>
    <property type="match status" value="1"/>
</dbReference>
<dbReference type="InterPro" id="IPR005771">
    <property type="entry name" value="GalU_uridylyltTrfase_bac/arc"/>
</dbReference>
<organism evidence="9">
    <name type="scientific">Acidithiobacillus ferrianus</name>
    <dbReference type="NCBI Taxonomy" id="2678518"/>
    <lineage>
        <taxon>Bacteria</taxon>
        <taxon>Pseudomonadati</taxon>
        <taxon>Pseudomonadota</taxon>
        <taxon>Acidithiobacillia</taxon>
        <taxon>Acidithiobacillales</taxon>
        <taxon>Acidithiobacillaceae</taxon>
        <taxon>Acidithiobacillus</taxon>
    </lineage>
</organism>
<keyword evidence="4 7" id="KW-0808">Transferase</keyword>
<evidence type="ECO:0000256" key="1">
    <source>
        <dbReference type="ARBA" id="ARBA00006890"/>
    </source>
</evidence>
<accession>A0A845U5G8</accession>
<dbReference type="SUPFAM" id="SSF53448">
    <property type="entry name" value="Nucleotide-diphospho-sugar transferases"/>
    <property type="match status" value="1"/>
</dbReference>
<sequence>MGFISSSEIHASVRTAVFPVGGMGTRFLPATKATPKEMLPIVDKPLIQYAVEEALVAGCDRLVFITGRGKRAIADHFDVAYELETELERRGKTALLEEVREIVPRGVTTTFIRQPYALGLGHAVLMARDVVGAHPFAVLLADDLILSERPVLLQMIEQFNHYQAAILAIQDVAREETHRYGIIRPHSREGRIARVADLVEKPAPSDAPSTLGVVGRYVLPPRIFDFLEDLPSGAGGEIQLTDAIARLAVERQVLGYEFEGRRFDCGDKLGYLQAIVEFALRHAGVGKDFGAYLSDRLMAGFPAVAENQQDRSVPLGARRARIKVA</sequence>
<reference evidence="9" key="1">
    <citation type="submission" date="2019-11" db="EMBL/GenBank/DDBJ databases">
        <title>Acidithiobacillus ferrianus sp. nov.: a facultatively anaerobic and extremely acidophilic chemolithoautotroph.</title>
        <authorList>
            <person name="Norris P.R."/>
            <person name="Falagan C."/>
            <person name="Moya-Beltran A."/>
            <person name="Castro M."/>
            <person name="Quatrini R."/>
            <person name="Johnson D.B."/>
        </authorList>
    </citation>
    <scope>NUCLEOTIDE SEQUENCE [LARGE SCALE GENOMIC DNA]</scope>
    <source>
        <strain evidence="9">MG</strain>
    </source>
</reference>
<keyword evidence="5 7" id="KW-0548">Nucleotidyltransferase</keyword>
<dbReference type="InterPro" id="IPR029044">
    <property type="entry name" value="Nucleotide-diphossugar_trans"/>
</dbReference>
<evidence type="ECO:0000256" key="4">
    <source>
        <dbReference type="ARBA" id="ARBA00022679"/>
    </source>
</evidence>
<feature type="domain" description="Nucleotidyl transferase" evidence="8">
    <location>
        <begin position="20"/>
        <end position="275"/>
    </location>
</feature>
<evidence type="ECO:0000256" key="3">
    <source>
        <dbReference type="ARBA" id="ARBA00019048"/>
    </source>
</evidence>
<dbReference type="EC" id="2.7.7.9" evidence="2 7"/>
<dbReference type="GO" id="GO:0003983">
    <property type="term" value="F:UTP:glucose-1-phosphate uridylyltransferase activity"/>
    <property type="evidence" value="ECO:0007669"/>
    <property type="project" value="UniProtKB-EC"/>
</dbReference>
<comment type="caution">
    <text evidence="9">The sequence shown here is derived from an EMBL/GenBank/DDBJ whole genome shotgun (WGS) entry which is preliminary data.</text>
</comment>
<comment type="similarity">
    <text evidence="1 7">Belongs to the UDPGP type 2 family.</text>
</comment>
<dbReference type="PANTHER" id="PTHR43197:SF1">
    <property type="entry name" value="UTP--GLUCOSE-1-PHOSPHATE URIDYLYLTRANSFERASE"/>
    <property type="match status" value="1"/>
</dbReference>
<dbReference type="AlphaFoldDB" id="A0A845U5G8"/>
<dbReference type="GO" id="GO:0006011">
    <property type="term" value="P:UDP-alpha-D-glucose metabolic process"/>
    <property type="evidence" value="ECO:0007669"/>
    <property type="project" value="InterPro"/>
</dbReference>
<dbReference type="NCBIfam" id="TIGR01099">
    <property type="entry name" value="galU"/>
    <property type="match status" value="1"/>
</dbReference>
<dbReference type="PANTHER" id="PTHR43197">
    <property type="entry name" value="UTP--GLUCOSE-1-PHOSPHATE URIDYLYLTRANSFERASE"/>
    <property type="match status" value="1"/>
</dbReference>
<protein>
    <recommendedName>
        <fullName evidence="3 7">UTP--glucose-1-phosphate uridylyltransferase</fullName>
        <ecNumber evidence="2 7">2.7.7.9</ecNumber>
    </recommendedName>
    <alternativeName>
        <fullName evidence="7">UDP-glucose pyrophosphorylase</fullName>
    </alternativeName>
</protein>
<gene>
    <name evidence="9" type="primary">galU</name>
    <name evidence="9" type="ORF">GL267_05530</name>
</gene>
<evidence type="ECO:0000256" key="6">
    <source>
        <dbReference type="ARBA" id="ARBA00048128"/>
    </source>
</evidence>
<evidence type="ECO:0000256" key="7">
    <source>
        <dbReference type="RuleBase" id="RU361259"/>
    </source>
</evidence>